<organism evidence="1 2">
    <name type="scientific">Pseudomonas wadenswilerensis</name>
    <dbReference type="NCBI Taxonomy" id="1785161"/>
    <lineage>
        <taxon>Bacteria</taxon>
        <taxon>Pseudomonadati</taxon>
        <taxon>Pseudomonadota</taxon>
        <taxon>Gammaproteobacteria</taxon>
        <taxon>Pseudomonadales</taxon>
        <taxon>Pseudomonadaceae</taxon>
        <taxon>Pseudomonas</taxon>
    </lineage>
</organism>
<keyword evidence="2" id="KW-1185">Reference proteome</keyword>
<protein>
    <submittedName>
        <fullName evidence="1">P pilus assembly protein, pilin FimA</fullName>
    </submittedName>
</protein>
<proteinExistence type="predicted"/>
<dbReference type="GO" id="GO:0009289">
    <property type="term" value="C:pilus"/>
    <property type="evidence" value="ECO:0007669"/>
    <property type="project" value="InterPro"/>
</dbReference>
<name>A0A380SZ01_9PSED</name>
<gene>
    <name evidence="1" type="ORF">CCOS864_01935</name>
</gene>
<dbReference type="RefSeq" id="WP_244211894.1">
    <property type="nucleotide sequence ID" value="NZ_CBCSFG010000044.1"/>
</dbReference>
<dbReference type="GO" id="GO:0007155">
    <property type="term" value="P:cell adhesion"/>
    <property type="evidence" value="ECO:0007669"/>
    <property type="project" value="InterPro"/>
</dbReference>
<accession>A0A380SZ01</accession>
<dbReference type="Gene3D" id="2.60.40.1090">
    <property type="entry name" value="Fimbrial-type adhesion domain"/>
    <property type="match status" value="1"/>
</dbReference>
<sequence>MVFNTGSTAKGIGLQLMNGAGKPRKLDTVYRLLDFNPSETNFNIPLSAAYYRLTNEKLQAGTANTEVTFTMNYLQPIKDRLISRARGPA</sequence>
<reference evidence="2" key="1">
    <citation type="submission" date="2018-07" db="EMBL/GenBank/DDBJ databases">
        <authorList>
            <person name="Blom J."/>
        </authorList>
    </citation>
    <scope>NUCLEOTIDE SEQUENCE [LARGE SCALE GENOMIC DNA]</scope>
    <source>
        <strain evidence="2">CCOS 864</strain>
    </source>
</reference>
<dbReference type="SUPFAM" id="SSF49401">
    <property type="entry name" value="Bacterial adhesins"/>
    <property type="match status" value="1"/>
</dbReference>
<dbReference type="AlphaFoldDB" id="A0A380SZ01"/>
<evidence type="ECO:0000313" key="2">
    <source>
        <dbReference type="Proteomes" id="UP000255177"/>
    </source>
</evidence>
<dbReference type="EMBL" id="UIDD01000006">
    <property type="protein sequence ID" value="SUQ62491.1"/>
    <property type="molecule type" value="Genomic_DNA"/>
</dbReference>
<evidence type="ECO:0000313" key="1">
    <source>
        <dbReference type="EMBL" id="SUQ62491.1"/>
    </source>
</evidence>
<dbReference type="InterPro" id="IPR008966">
    <property type="entry name" value="Adhesion_dom_sf"/>
</dbReference>
<dbReference type="InterPro" id="IPR036937">
    <property type="entry name" value="Adhesion_dom_fimbrial_sf"/>
</dbReference>
<dbReference type="Proteomes" id="UP000255177">
    <property type="component" value="Unassembled WGS sequence"/>
</dbReference>